<sequence length="530" mass="59888">MSKSAMIAAVMAFERLRASAQVRNCKRMEGVNVMKRKQSKINRMSASLVALFIVLFGVTGCTQEAGEHQAIELSDEQVENIVRLSYPYVAMYNVNQKFALDSNSPVWIGGWNEYKAPDGLLDHTVKAIARPNNDTLYWTAMIDVRREPMILEFPAYDSKYVSLMVTAYDHYVNIPLSTTKGDFAKPTRILFYSERTPGYQGDPVPGVDRVMELTGDFVSAVVRVMPHANEPARLQRNFKAFRESRLLTLSEHLDRDVAEIEFVPWQTPPGVERDLDVRQHAADFPPFGRTDFDIYGDNLLEVMQFVLNHTTFDPNDENDQAVLAAYKPLGVEPGKAFDARTVAQIDGQRFRTVAQSVAQHELARMLELTSNKEDSLRIFLPKGEMDQDLLVFLSVVGPIGQPARETTYAPIATADGKPMNAMHDYVVRMDAKSLPPANAFWSLTLYDYERGFFIPNDFKKYSVGENAGMKLNAEGGIEIHVAAEKPDGVPPENWLPINRGDYGINTMMRIYAPDLERWKTWVPPQAERME</sequence>
<evidence type="ECO:0000259" key="2">
    <source>
        <dbReference type="Pfam" id="PF06863"/>
    </source>
</evidence>
<protein>
    <submittedName>
        <fullName evidence="3">Uncharacterized protein</fullName>
    </submittedName>
</protein>
<proteinExistence type="predicted"/>
<dbReference type="Pfam" id="PF06863">
    <property type="entry name" value="DUF1254"/>
    <property type="match status" value="1"/>
</dbReference>
<feature type="domain" description="DUF1254" evidence="2">
    <location>
        <begin position="113"/>
        <end position="227"/>
    </location>
</feature>
<reference evidence="3" key="1">
    <citation type="submission" date="2019-07" db="EMBL/GenBank/DDBJ databases">
        <authorList>
            <person name="Weber M."/>
            <person name="Kostadinov I."/>
            <person name="Kostadinov D I."/>
        </authorList>
    </citation>
    <scope>NUCLEOTIDE SEQUENCE</scope>
    <source>
        <strain evidence="3">Gfbio:sag-sample-m06:053724c1-46a9-4a36-b237-ea2bf867836b</strain>
    </source>
</reference>
<dbReference type="SUPFAM" id="SSF160935">
    <property type="entry name" value="VPA0735-like"/>
    <property type="match status" value="1"/>
</dbReference>
<dbReference type="InterPro" id="IPR037050">
    <property type="entry name" value="DUF1254_sf"/>
</dbReference>
<dbReference type="InterPro" id="IPR037049">
    <property type="entry name" value="DUF1214_C_sf"/>
</dbReference>
<dbReference type="InterPro" id="IPR010679">
    <property type="entry name" value="DUF1254"/>
</dbReference>
<dbReference type="PANTHER" id="PTHR36509:SF2">
    <property type="entry name" value="BLL3101 PROTEIN"/>
    <property type="match status" value="1"/>
</dbReference>
<feature type="domain" description="DUF1214" evidence="1">
    <location>
        <begin position="413"/>
        <end position="514"/>
    </location>
</feature>
<dbReference type="PANTHER" id="PTHR36509">
    <property type="entry name" value="BLL3101 PROTEIN"/>
    <property type="match status" value="1"/>
</dbReference>
<organism evidence="3">
    <name type="scientific">uncultured Woeseiaceae bacterium</name>
    <dbReference type="NCBI Taxonomy" id="1983305"/>
    <lineage>
        <taxon>Bacteria</taxon>
        <taxon>Pseudomonadati</taxon>
        <taxon>Pseudomonadota</taxon>
        <taxon>Gammaproteobacteria</taxon>
        <taxon>Woeseiales</taxon>
        <taxon>Woeseiaceae</taxon>
        <taxon>environmental samples</taxon>
    </lineage>
</organism>
<dbReference type="Gene3D" id="2.60.40.1610">
    <property type="entry name" value="Domain of unknown function DUF1254"/>
    <property type="match status" value="1"/>
</dbReference>
<dbReference type="InterPro" id="IPR010621">
    <property type="entry name" value="DUF1214"/>
</dbReference>
<dbReference type="EMBL" id="LR633967">
    <property type="protein sequence ID" value="VUX55861.1"/>
    <property type="molecule type" value="Genomic_DNA"/>
</dbReference>
<dbReference type="Pfam" id="PF06742">
    <property type="entry name" value="DUF1214"/>
    <property type="match status" value="1"/>
</dbReference>
<evidence type="ECO:0000259" key="1">
    <source>
        <dbReference type="Pfam" id="PF06742"/>
    </source>
</evidence>
<dbReference type="AlphaFoldDB" id="A0A7D9H5U7"/>
<accession>A0A7D9H5U7</accession>
<evidence type="ECO:0000313" key="3">
    <source>
        <dbReference type="EMBL" id="VUX55861.1"/>
    </source>
</evidence>
<gene>
    <name evidence="3" type="ORF">JTBM06_V1_140017</name>
</gene>
<name>A0A7D9H5U7_9GAMM</name>
<dbReference type="Gene3D" id="2.60.120.600">
    <property type="entry name" value="Domain of unknown function DUF1214, C-terminal domain"/>
    <property type="match status" value="1"/>
</dbReference>